<dbReference type="PANTHER" id="PTHR10491">
    <property type="entry name" value="DTDP-4-DEHYDRORHAMNOSE REDUCTASE"/>
    <property type="match status" value="1"/>
</dbReference>
<evidence type="ECO:0000256" key="6">
    <source>
        <dbReference type="RuleBase" id="RU364082"/>
    </source>
</evidence>
<dbReference type="EC" id="1.1.1.133" evidence="3 6"/>
<evidence type="ECO:0000256" key="4">
    <source>
        <dbReference type="ARBA" id="ARBA00017099"/>
    </source>
</evidence>
<evidence type="ECO:0000256" key="1">
    <source>
        <dbReference type="ARBA" id="ARBA00004781"/>
    </source>
</evidence>
<comment type="catalytic activity">
    <reaction evidence="5 6">
        <text>dTDP-beta-L-rhamnose + NADP(+) = dTDP-4-dehydro-beta-L-rhamnose + NADPH + H(+)</text>
        <dbReference type="Rhea" id="RHEA:21796"/>
        <dbReference type="ChEBI" id="CHEBI:15378"/>
        <dbReference type="ChEBI" id="CHEBI:57510"/>
        <dbReference type="ChEBI" id="CHEBI:57783"/>
        <dbReference type="ChEBI" id="CHEBI:58349"/>
        <dbReference type="ChEBI" id="CHEBI:62830"/>
        <dbReference type="EC" id="1.1.1.133"/>
    </reaction>
</comment>
<comment type="similarity">
    <text evidence="2 6">Belongs to the dTDP-4-dehydrorhamnose reductase family.</text>
</comment>
<dbReference type="Gene3D" id="3.90.25.10">
    <property type="entry name" value="UDP-galactose 4-epimerase, domain 1"/>
    <property type="match status" value="1"/>
</dbReference>
<dbReference type="PANTHER" id="PTHR10491:SF4">
    <property type="entry name" value="METHIONINE ADENOSYLTRANSFERASE 2 SUBUNIT BETA"/>
    <property type="match status" value="1"/>
</dbReference>
<dbReference type="CDD" id="cd05254">
    <property type="entry name" value="dTDP_HR_like_SDR_e"/>
    <property type="match status" value="1"/>
</dbReference>
<keyword evidence="6" id="KW-0521">NADP</keyword>
<dbReference type="InterPro" id="IPR029903">
    <property type="entry name" value="RmlD-like-bd"/>
</dbReference>
<dbReference type="Pfam" id="PF04321">
    <property type="entry name" value="RmlD_sub_bind"/>
    <property type="match status" value="1"/>
</dbReference>
<comment type="caution">
    <text evidence="8">The sequence shown here is derived from an EMBL/GenBank/DDBJ whole genome shotgun (WGS) entry which is preliminary data.</text>
</comment>
<comment type="function">
    <text evidence="6">Catalyzes the reduction of dTDP-6-deoxy-L-lyxo-4-hexulose to yield dTDP-L-rhamnose.</text>
</comment>
<comment type="pathway">
    <text evidence="1 6">Carbohydrate biosynthesis; dTDP-L-rhamnose biosynthesis.</text>
</comment>
<dbReference type="InterPro" id="IPR005913">
    <property type="entry name" value="dTDP_dehydrorham_reduct"/>
</dbReference>
<comment type="cofactor">
    <cofactor evidence="6">
        <name>Mg(2+)</name>
        <dbReference type="ChEBI" id="CHEBI:18420"/>
    </cofactor>
    <text evidence="6">Binds 1 Mg(2+) ion per monomer.</text>
</comment>
<keyword evidence="6 8" id="KW-0560">Oxidoreductase</keyword>
<evidence type="ECO:0000259" key="7">
    <source>
        <dbReference type="Pfam" id="PF04321"/>
    </source>
</evidence>
<dbReference type="Gene3D" id="3.40.50.720">
    <property type="entry name" value="NAD(P)-binding Rossmann-like Domain"/>
    <property type="match status" value="1"/>
</dbReference>
<dbReference type="Proteomes" id="UP001597327">
    <property type="component" value="Unassembled WGS sequence"/>
</dbReference>
<sequence length="297" mass="31948">MRLAVTGTQGQVARALMEIGPELGLTILPLGRPDIDLTRPDGILPALRALAPDAVVSAAAFTEVDRAEDEPELAHAINAAGAGAVAEAAKALGVPVVHLSTDYVFAGDKMSPYIESDPTGPTGVYGESKLAGEALVRAANPNHVIARTAWVYSPFGKNFVKTMLRVAADRPVLRVVDDQRGNPTSAHDIARGLIDLAHLLRERPDDETLRGTVHLVARGEASWADFAEEIFRLSAELNGPHAQVERIPSTAYPTRALRPANSRLDTSRLETVHGIVLPEWRLSLEPVIRRILNETQG</sequence>
<keyword evidence="9" id="KW-1185">Reference proteome</keyword>
<evidence type="ECO:0000256" key="5">
    <source>
        <dbReference type="ARBA" id="ARBA00048200"/>
    </source>
</evidence>
<organism evidence="8 9">
    <name type="scientific">Roseibium aestuarii</name>
    <dbReference type="NCBI Taxonomy" id="2600299"/>
    <lineage>
        <taxon>Bacteria</taxon>
        <taxon>Pseudomonadati</taxon>
        <taxon>Pseudomonadota</taxon>
        <taxon>Alphaproteobacteria</taxon>
        <taxon>Hyphomicrobiales</taxon>
        <taxon>Stappiaceae</taxon>
        <taxon>Roseibium</taxon>
    </lineage>
</organism>
<proteinExistence type="inferred from homology"/>
<evidence type="ECO:0000256" key="3">
    <source>
        <dbReference type="ARBA" id="ARBA00012929"/>
    </source>
</evidence>
<gene>
    <name evidence="8" type="primary">rfbD</name>
    <name evidence="8" type="ORF">ACFSC7_02465</name>
</gene>
<dbReference type="NCBIfam" id="TIGR01214">
    <property type="entry name" value="rmlD"/>
    <property type="match status" value="1"/>
</dbReference>
<name>A0ABW4JSC3_9HYPH</name>
<dbReference type="EMBL" id="JBHUFA010000001">
    <property type="protein sequence ID" value="MFD1694363.1"/>
    <property type="molecule type" value="Genomic_DNA"/>
</dbReference>
<dbReference type="GO" id="GO:0008831">
    <property type="term" value="F:dTDP-4-dehydrorhamnose reductase activity"/>
    <property type="evidence" value="ECO:0007669"/>
    <property type="project" value="UniProtKB-EC"/>
</dbReference>
<dbReference type="RefSeq" id="WP_149892249.1">
    <property type="nucleotide sequence ID" value="NZ_JBHUFA010000001.1"/>
</dbReference>
<evidence type="ECO:0000256" key="2">
    <source>
        <dbReference type="ARBA" id="ARBA00010944"/>
    </source>
</evidence>
<protein>
    <recommendedName>
        <fullName evidence="4 6">dTDP-4-dehydrorhamnose reductase</fullName>
        <ecNumber evidence="3 6">1.1.1.133</ecNumber>
    </recommendedName>
</protein>
<evidence type="ECO:0000313" key="9">
    <source>
        <dbReference type="Proteomes" id="UP001597327"/>
    </source>
</evidence>
<dbReference type="InterPro" id="IPR036291">
    <property type="entry name" value="NAD(P)-bd_dom_sf"/>
</dbReference>
<reference evidence="9" key="1">
    <citation type="journal article" date="2019" name="Int. J. Syst. Evol. Microbiol.">
        <title>The Global Catalogue of Microorganisms (GCM) 10K type strain sequencing project: providing services to taxonomists for standard genome sequencing and annotation.</title>
        <authorList>
            <consortium name="The Broad Institute Genomics Platform"/>
            <consortium name="The Broad Institute Genome Sequencing Center for Infectious Disease"/>
            <person name="Wu L."/>
            <person name="Ma J."/>
        </authorList>
    </citation>
    <scope>NUCLEOTIDE SEQUENCE [LARGE SCALE GENOMIC DNA]</scope>
    <source>
        <strain evidence="9">JCM 3369</strain>
    </source>
</reference>
<evidence type="ECO:0000313" key="8">
    <source>
        <dbReference type="EMBL" id="MFD1694363.1"/>
    </source>
</evidence>
<dbReference type="SUPFAM" id="SSF51735">
    <property type="entry name" value="NAD(P)-binding Rossmann-fold domains"/>
    <property type="match status" value="1"/>
</dbReference>
<accession>A0ABW4JSC3</accession>
<feature type="domain" description="RmlD-like substrate binding" evidence="7">
    <location>
        <begin position="1"/>
        <end position="290"/>
    </location>
</feature>